<sequence>MHIQSKETFQSANTRNIEILQTLTYEYVRSLISVSEEPFQWATKSSERPLSLDEEMKRMRAEVDYFDVQINQSEQCVEVLRRALDQARGNMYTHVKERSDIKGQLESVLWVRRAKLPTLPQEILTNVCEQHQLAHSEQDHIRLYSAGYRSPDEICGIVCGQPEHASISVKLDEASLPDKLARNRASRLNVSISKNFSGNVQQVNPLTLQNLDTAIEFGPRWDRLSIDEDEMDAVDFVLRRCESVLPGLRVLDITEKRSWMCEPSQGRTFPLFIPDITPELHLQEVKIPLGYILHSKWLFNNVTFLSLCLPEKLDEPSCLADCLEGMTELRRLKLRAFTEFDVQSYAIMNVARLPKLMELELMFDSLDIDVLSSMLQKISCPNVTKYVTHFIPVFTDFGREQPSSFHMYARSDDYNFCKTREFAVDLWSFLDDRFPSLRDLTIGNHAAWGHVWAAALHAEQFLSILTEPAHGRWLFPQLSNLTLPVKSNDDWLCELPSGLPQLAVARAKQENVSDINSVTLYHYRDYAFHVEHMDPVESLKFYIPNLCFKNEL</sequence>
<reference evidence="1 2" key="1">
    <citation type="submission" date="2018-06" db="EMBL/GenBank/DDBJ databases">
        <title>A transcriptomic atlas of mushroom development highlights an independent origin of complex multicellularity.</title>
        <authorList>
            <consortium name="DOE Joint Genome Institute"/>
            <person name="Krizsan K."/>
            <person name="Almasi E."/>
            <person name="Merenyi Z."/>
            <person name="Sahu N."/>
            <person name="Viragh M."/>
            <person name="Koszo T."/>
            <person name="Mondo S."/>
            <person name="Kiss B."/>
            <person name="Balint B."/>
            <person name="Kues U."/>
            <person name="Barry K."/>
            <person name="Hegedus J.C."/>
            <person name="Henrissat B."/>
            <person name="Johnson J."/>
            <person name="Lipzen A."/>
            <person name="Ohm R."/>
            <person name="Nagy I."/>
            <person name="Pangilinan J."/>
            <person name="Yan J."/>
            <person name="Xiong Y."/>
            <person name="Grigoriev I.V."/>
            <person name="Hibbett D.S."/>
            <person name="Nagy L.G."/>
        </authorList>
    </citation>
    <scope>NUCLEOTIDE SEQUENCE [LARGE SCALE GENOMIC DNA]</scope>
    <source>
        <strain evidence="1 2">SZMC22713</strain>
    </source>
</reference>
<evidence type="ECO:0000313" key="1">
    <source>
        <dbReference type="EMBL" id="TDL16861.1"/>
    </source>
</evidence>
<proteinExistence type="predicted"/>
<dbReference type="AlphaFoldDB" id="A0A4Y7PPB8"/>
<protein>
    <submittedName>
        <fullName evidence="1">Uncharacterized protein</fullName>
    </submittedName>
</protein>
<evidence type="ECO:0000313" key="2">
    <source>
        <dbReference type="Proteomes" id="UP000294933"/>
    </source>
</evidence>
<keyword evidence="2" id="KW-1185">Reference proteome</keyword>
<gene>
    <name evidence="1" type="ORF">BD410DRAFT_901748</name>
</gene>
<dbReference type="VEuPathDB" id="FungiDB:BD410DRAFT_901748"/>
<name>A0A4Y7PPB8_9AGAM</name>
<dbReference type="Proteomes" id="UP000294933">
    <property type="component" value="Unassembled WGS sequence"/>
</dbReference>
<accession>A0A4Y7PPB8</accession>
<organism evidence="1 2">
    <name type="scientific">Rickenella mellea</name>
    <dbReference type="NCBI Taxonomy" id="50990"/>
    <lineage>
        <taxon>Eukaryota</taxon>
        <taxon>Fungi</taxon>
        <taxon>Dikarya</taxon>
        <taxon>Basidiomycota</taxon>
        <taxon>Agaricomycotina</taxon>
        <taxon>Agaricomycetes</taxon>
        <taxon>Hymenochaetales</taxon>
        <taxon>Rickenellaceae</taxon>
        <taxon>Rickenella</taxon>
    </lineage>
</organism>
<dbReference type="EMBL" id="ML170233">
    <property type="protein sequence ID" value="TDL16861.1"/>
    <property type="molecule type" value="Genomic_DNA"/>
</dbReference>